<dbReference type="RefSeq" id="XP_025557490.1">
    <property type="nucleotide sequence ID" value="XM_025708426.1"/>
</dbReference>
<dbReference type="OrthoDB" id="4828554at2759"/>
<keyword evidence="2" id="KW-1185">Reference proteome</keyword>
<gene>
    <name evidence="1" type="ORF">BO88DRAFT_420093</name>
</gene>
<reference evidence="1" key="1">
    <citation type="submission" date="2016-12" db="EMBL/GenBank/DDBJ databases">
        <title>The genomes of Aspergillus section Nigri reveals drivers in fungal speciation.</title>
        <authorList>
            <consortium name="DOE Joint Genome Institute"/>
            <person name="Vesth T.C."/>
            <person name="Nybo J."/>
            <person name="Theobald S."/>
            <person name="Brandl J."/>
            <person name="Frisvad J.C."/>
            <person name="Nielsen K.F."/>
            <person name="Lyhne E.K."/>
            <person name="Kogle M.E."/>
            <person name="Kuo A."/>
            <person name="Riley R."/>
            <person name="Clum A."/>
            <person name="Nolan M."/>
            <person name="Lipzen A."/>
            <person name="Salamov A."/>
            <person name="Henrissat B."/>
            <person name="Wiebenga A."/>
            <person name="De Vries R.P."/>
            <person name="Grigoriev I.V."/>
            <person name="Mortensen U.H."/>
            <person name="Andersen M.R."/>
            <person name="Baker S.E."/>
        </authorList>
    </citation>
    <scope>NUCLEOTIDE SEQUENCE [LARGE SCALE GENOMIC DNA]</scope>
    <source>
        <strain evidence="1">CBS 113365</strain>
    </source>
</reference>
<dbReference type="AlphaFoldDB" id="A0A319ATQ3"/>
<sequence>MKELLLMSTLCSTVTSIAQAKRRGLTSSAGALGAKAADKKPRYAFGKKSGDGVEAVFVCPKERFETNIPSGQRASDIEPRRKRTGFNKLTAEKTNIFVQSIGYFRALSSMVSSLPTPG</sequence>
<proteinExistence type="predicted"/>
<protein>
    <submittedName>
        <fullName evidence="1">Uncharacterized protein</fullName>
    </submittedName>
</protein>
<accession>A0A319ATQ3</accession>
<dbReference type="GeneID" id="37213018"/>
<name>A0A319ATQ3_ASPVC</name>
<organism evidence="1 2">
    <name type="scientific">Aspergillus vadensis (strain CBS 113365 / IMI 142717 / IBT 24658)</name>
    <dbReference type="NCBI Taxonomy" id="1448311"/>
    <lineage>
        <taxon>Eukaryota</taxon>
        <taxon>Fungi</taxon>
        <taxon>Dikarya</taxon>
        <taxon>Ascomycota</taxon>
        <taxon>Pezizomycotina</taxon>
        <taxon>Eurotiomycetes</taxon>
        <taxon>Eurotiomycetidae</taxon>
        <taxon>Eurotiales</taxon>
        <taxon>Aspergillaceae</taxon>
        <taxon>Aspergillus</taxon>
        <taxon>Aspergillus subgen. Circumdati</taxon>
    </lineage>
</organism>
<evidence type="ECO:0000313" key="2">
    <source>
        <dbReference type="Proteomes" id="UP000248405"/>
    </source>
</evidence>
<dbReference type="Proteomes" id="UP000248405">
    <property type="component" value="Unassembled WGS sequence"/>
</dbReference>
<evidence type="ECO:0000313" key="1">
    <source>
        <dbReference type="EMBL" id="PYH63696.1"/>
    </source>
</evidence>
<dbReference type="EMBL" id="KZ821650">
    <property type="protein sequence ID" value="PYH63696.1"/>
    <property type="molecule type" value="Genomic_DNA"/>
</dbReference>